<organism evidence="1 2">
    <name type="scientific">Lentinus brumalis</name>
    <dbReference type="NCBI Taxonomy" id="2498619"/>
    <lineage>
        <taxon>Eukaryota</taxon>
        <taxon>Fungi</taxon>
        <taxon>Dikarya</taxon>
        <taxon>Basidiomycota</taxon>
        <taxon>Agaricomycotina</taxon>
        <taxon>Agaricomycetes</taxon>
        <taxon>Polyporales</taxon>
        <taxon>Polyporaceae</taxon>
        <taxon>Lentinus</taxon>
    </lineage>
</organism>
<name>A0A371CSG2_9APHY</name>
<dbReference type="EMBL" id="KZ857468">
    <property type="protein sequence ID" value="RDX43221.1"/>
    <property type="molecule type" value="Genomic_DNA"/>
</dbReference>
<proteinExistence type="predicted"/>
<gene>
    <name evidence="1" type="ORF">OH76DRAFT_1233369</name>
</gene>
<dbReference type="AlphaFoldDB" id="A0A371CSG2"/>
<dbReference type="Proteomes" id="UP000256964">
    <property type="component" value="Unassembled WGS sequence"/>
</dbReference>
<reference evidence="1 2" key="1">
    <citation type="journal article" date="2018" name="Biotechnol. Biofuels">
        <title>Integrative visual omics of the white-rot fungus Polyporus brumalis exposes the biotechnological potential of its oxidative enzymes for delignifying raw plant biomass.</title>
        <authorList>
            <person name="Miyauchi S."/>
            <person name="Rancon A."/>
            <person name="Drula E."/>
            <person name="Hage H."/>
            <person name="Chaduli D."/>
            <person name="Favel A."/>
            <person name="Grisel S."/>
            <person name="Henrissat B."/>
            <person name="Herpoel-Gimbert I."/>
            <person name="Ruiz-Duenas F.J."/>
            <person name="Chevret D."/>
            <person name="Hainaut M."/>
            <person name="Lin J."/>
            <person name="Wang M."/>
            <person name="Pangilinan J."/>
            <person name="Lipzen A."/>
            <person name="Lesage-Meessen L."/>
            <person name="Navarro D."/>
            <person name="Riley R."/>
            <person name="Grigoriev I.V."/>
            <person name="Zhou S."/>
            <person name="Raouche S."/>
            <person name="Rosso M.N."/>
        </authorList>
    </citation>
    <scope>NUCLEOTIDE SEQUENCE [LARGE SCALE GENOMIC DNA]</scope>
    <source>
        <strain evidence="1 2">BRFM 1820</strain>
    </source>
</reference>
<keyword evidence="2" id="KW-1185">Reference proteome</keyword>
<sequence length="156" mass="16863">MQASPGSSTNRALERMVSLTSQSPGSGTCRQRAIWTVPVPVPGEATARTTVAPQPRTRRHNAPKSLTAKVSTGWLEYGGCTSLRAVGYMAGHMVRQTTPRCTTVEATYYTFSRGYFGSGAGPTQASRVRHETDNTQGLRGRAWADVEPVGKGMRQF</sequence>
<evidence type="ECO:0000313" key="2">
    <source>
        <dbReference type="Proteomes" id="UP000256964"/>
    </source>
</evidence>
<accession>A0A371CSG2</accession>
<evidence type="ECO:0000313" key="1">
    <source>
        <dbReference type="EMBL" id="RDX43221.1"/>
    </source>
</evidence>
<protein>
    <submittedName>
        <fullName evidence="1">Uncharacterized protein</fullName>
    </submittedName>
</protein>